<comment type="caution">
    <text evidence="8">The sequence shown here is derived from an EMBL/GenBank/DDBJ whole genome shotgun (WGS) entry which is preliminary data.</text>
</comment>
<feature type="domain" description="RNA polymerase sigma-70 region 2" evidence="6">
    <location>
        <begin position="22"/>
        <end position="87"/>
    </location>
</feature>
<evidence type="ECO:0000256" key="4">
    <source>
        <dbReference type="ARBA" id="ARBA00023125"/>
    </source>
</evidence>
<dbReference type="EMBL" id="QMFB01000027">
    <property type="protein sequence ID" value="RAV14172.1"/>
    <property type="molecule type" value="Genomic_DNA"/>
</dbReference>
<dbReference type="GO" id="GO:0006352">
    <property type="term" value="P:DNA-templated transcription initiation"/>
    <property type="evidence" value="ECO:0007669"/>
    <property type="project" value="InterPro"/>
</dbReference>
<dbReference type="OrthoDB" id="9785675at2"/>
<comment type="similarity">
    <text evidence="1">Belongs to the sigma-70 factor family. ECF subfamily.</text>
</comment>
<keyword evidence="9" id="KW-1185">Reference proteome</keyword>
<dbReference type="InterPro" id="IPR036388">
    <property type="entry name" value="WH-like_DNA-bd_sf"/>
</dbReference>
<keyword evidence="5" id="KW-0804">Transcription</keyword>
<feature type="domain" description="RNA polymerase sigma factor 70 region 4 type 2" evidence="7">
    <location>
        <begin position="116"/>
        <end position="167"/>
    </location>
</feature>
<evidence type="ECO:0000259" key="7">
    <source>
        <dbReference type="Pfam" id="PF08281"/>
    </source>
</evidence>
<evidence type="ECO:0000256" key="2">
    <source>
        <dbReference type="ARBA" id="ARBA00023015"/>
    </source>
</evidence>
<dbReference type="InterPro" id="IPR014284">
    <property type="entry name" value="RNA_pol_sigma-70_dom"/>
</dbReference>
<dbReference type="Proteomes" id="UP000250369">
    <property type="component" value="Unassembled WGS sequence"/>
</dbReference>
<dbReference type="CDD" id="cd06171">
    <property type="entry name" value="Sigma70_r4"/>
    <property type="match status" value="1"/>
</dbReference>
<dbReference type="Pfam" id="PF08281">
    <property type="entry name" value="Sigma70_r4_2"/>
    <property type="match status" value="1"/>
</dbReference>
<evidence type="ECO:0000259" key="6">
    <source>
        <dbReference type="Pfam" id="PF04542"/>
    </source>
</evidence>
<dbReference type="InterPro" id="IPR007627">
    <property type="entry name" value="RNA_pol_sigma70_r2"/>
</dbReference>
<keyword evidence="3" id="KW-0731">Sigma factor</keyword>
<dbReference type="GO" id="GO:0003677">
    <property type="term" value="F:DNA binding"/>
    <property type="evidence" value="ECO:0007669"/>
    <property type="project" value="UniProtKB-KW"/>
</dbReference>
<dbReference type="RefSeq" id="WP_113035081.1">
    <property type="nucleotide sequence ID" value="NZ_QMFB01000027.1"/>
</dbReference>
<gene>
    <name evidence="8" type="ORF">DQG23_31885</name>
</gene>
<dbReference type="SUPFAM" id="SSF88946">
    <property type="entry name" value="Sigma2 domain of RNA polymerase sigma factors"/>
    <property type="match status" value="1"/>
</dbReference>
<dbReference type="InterPro" id="IPR013325">
    <property type="entry name" value="RNA_pol_sigma_r2"/>
</dbReference>
<evidence type="ECO:0000256" key="5">
    <source>
        <dbReference type="ARBA" id="ARBA00023163"/>
    </source>
</evidence>
<protein>
    <submittedName>
        <fullName evidence="8">RNA polymerase sigma factor</fullName>
    </submittedName>
</protein>
<evidence type="ECO:0000256" key="1">
    <source>
        <dbReference type="ARBA" id="ARBA00010641"/>
    </source>
</evidence>
<dbReference type="PANTHER" id="PTHR43133:SF8">
    <property type="entry name" value="RNA POLYMERASE SIGMA FACTOR HI_1459-RELATED"/>
    <property type="match status" value="1"/>
</dbReference>
<dbReference type="Gene3D" id="1.10.10.10">
    <property type="entry name" value="Winged helix-like DNA-binding domain superfamily/Winged helix DNA-binding domain"/>
    <property type="match status" value="1"/>
</dbReference>
<accession>A0A329M3F9</accession>
<keyword evidence="2" id="KW-0805">Transcription regulation</keyword>
<evidence type="ECO:0000313" key="8">
    <source>
        <dbReference type="EMBL" id="RAV14172.1"/>
    </source>
</evidence>
<organism evidence="8 9">
    <name type="scientific">Paenibacillus contaminans</name>
    <dbReference type="NCBI Taxonomy" id="450362"/>
    <lineage>
        <taxon>Bacteria</taxon>
        <taxon>Bacillati</taxon>
        <taxon>Bacillota</taxon>
        <taxon>Bacilli</taxon>
        <taxon>Bacillales</taxon>
        <taxon>Paenibacillaceae</taxon>
        <taxon>Paenibacillus</taxon>
    </lineage>
</organism>
<dbReference type="NCBIfam" id="TIGR02937">
    <property type="entry name" value="sigma70-ECF"/>
    <property type="match status" value="1"/>
</dbReference>
<dbReference type="SUPFAM" id="SSF88659">
    <property type="entry name" value="Sigma3 and sigma4 domains of RNA polymerase sigma factors"/>
    <property type="match status" value="1"/>
</dbReference>
<proteinExistence type="inferred from homology"/>
<keyword evidence="4" id="KW-0238">DNA-binding</keyword>
<reference evidence="8 9" key="1">
    <citation type="journal article" date="2009" name="Int. J. Syst. Evol. Microbiol.">
        <title>Paenibacillus contaminans sp. nov., isolated from a contaminated laboratory plate.</title>
        <authorList>
            <person name="Chou J.H."/>
            <person name="Lee J.H."/>
            <person name="Lin M.C."/>
            <person name="Chang P.S."/>
            <person name="Arun A.B."/>
            <person name="Young C.C."/>
            <person name="Chen W.M."/>
        </authorList>
    </citation>
    <scope>NUCLEOTIDE SEQUENCE [LARGE SCALE GENOMIC DNA]</scope>
    <source>
        <strain evidence="8 9">CKOBP-6</strain>
    </source>
</reference>
<dbReference type="InterPro" id="IPR039425">
    <property type="entry name" value="RNA_pol_sigma-70-like"/>
</dbReference>
<dbReference type="AlphaFoldDB" id="A0A329M3F9"/>
<dbReference type="Pfam" id="PF04542">
    <property type="entry name" value="Sigma70_r2"/>
    <property type="match status" value="1"/>
</dbReference>
<dbReference type="InterPro" id="IPR013249">
    <property type="entry name" value="RNA_pol_sigma70_r4_t2"/>
</dbReference>
<dbReference type="PANTHER" id="PTHR43133">
    <property type="entry name" value="RNA POLYMERASE ECF-TYPE SIGMA FACTO"/>
    <property type="match status" value="1"/>
</dbReference>
<dbReference type="InterPro" id="IPR013324">
    <property type="entry name" value="RNA_pol_sigma_r3/r4-like"/>
</dbReference>
<evidence type="ECO:0000256" key="3">
    <source>
        <dbReference type="ARBA" id="ARBA00023082"/>
    </source>
</evidence>
<dbReference type="GO" id="GO:0016987">
    <property type="term" value="F:sigma factor activity"/>
    <property type="evidence" value="ECO:0007669"/>
    <property type="project" value="UniProtKB-KW"/>
</dbReference>
<dbReference type="Gene3D" id="1.10.1740.10">
    <property type="match status" value="1"/>
</dbReference>
<sequence>MQDEDYMRQLSFGNDSALDTLVFRYHKLLYGYAYRLLQDEKLAEDIVQETFLKIYQQGKKGYVPDQFKPWMYKIATNSCKDYWRKASTQREHVTDKGEERMAEVHSIIDRQVERKWMIESLNQLSFEYRSVLYLRFYQDLKYAEIALTLDIPVNTVKGRMARGLKYLEGILIEDDRKGAGANE</sequence>
<evidence type="ECO:0000313" key="9">
    <source>
        <dbReference type="Proteomes" id="UP000250369"/>
    </source>
</evidence>
<name>A0A329M3F9_9BACL</name>